<keyword evidence="3" id="KW-1185">Reference proteome</keyword>
<protein>
    <submittedName>
        <fullName evidence="2">Uncharacterized protein</fullName>
    </submittedName>
</protein>
<feature type="region of interest" description="Disordered" evidence="1">
    <location>
        <begin position="48"/>
        <end position="98"/>
    </location>
</feature>
<gene>
    <name evidence="2" type="ORF">FANTH_10060</name>
</gene>
<reference evidence="2 3" key="1">
    <citation type="journal article" date="2020" name="BMC Genomics">
        <title>Correction to: Identification and distribution of gene clusters required for synthesis of sphingolipid metabolism inhibitors in diverse species of the filamentous fungus Fusarium.</title>
        <authorList>
            <person name="Kim H.S."/>
            <person name="Lohmar J.M."/>
            <person name="Busman M."/>
            <person name="Brown D.W."/>
            <person name="Naumann T.A."/>
            <person name="Divon H.H."/>
            <person name="Lysoe E."/>
            <person name="Uhlig S."/>
            <person name="Proctor R.H."/>
        </authorList>
    </citation>
    <scope>NUCLEOTIDE SEQUENCE [LARGE SCALE GENOMIC DNA]</scope>
    <source>
        <strain evidence="2 3">NRRL 25214</strain>
    </source>
</reference>
<evidence type="ECO:0000256" key="1">
    <source>
        <dbReference type="SAM" id="MobiDB-lite"/>
    </source>
</evidence>
<evidence type="ECO:0000313" key="2">
    <source>
        <dbReference type="EMBL" id="KAF5239111.1"/>
    </source>
</evidence>
<dbReference type="AlphaFoldDB" id="A0A8H4Z342"/>
<comment type="caution">
    <text evidence="2">The sequence shown here is derived from an EMBL/GenBank/DDBJ whole genome shotgun (WGS) entry which is preliminary data.</text>
</comment>
<organism evidence="2 3">
    <name type="scientific">Fusarium anthophilum</name>
    <dbReference type="NCBI Taxonomy" id="48485"/>
    <lineage>
        <taxon>Eukaryota</taxon>
        <taxon>Fungi</taxon>
        <taxon>Dikarya</taxon>
        <taxon>Ascomycota</taxon>
        <taxon>Pezizomycotina</taxon>
        <taxon>Sordariomycetes</taxon>
        <taxon>Hypocreomycetidae</taxon>
        <taxon>Hypocreales</taxon>
        <taxon>Nectriaceae</taxon>
        <taxon>Fusarium</taxon>
        <taxon>Fusarium fujikuroi species complex</taxon>
    </lineage>
</organism>
<evidence type="ECO:0000313" key="3">
    <source>
        <dbReference type="Proteomes" id="UP000573603"/>
    </source>
</evidence>
<accession>A0A8H4Z342</accession>
<name>A0A8H4Z342_9HYPO</name>
<dbReference type="Proteomes" id="UP000573603">
    <property type="component" value="Unassembled WGS sequence"/>
</dbReference>
<sequence length="98" mass="11045">MWKNGELEIDNDDLKKKLALEEEPERVSSTRTKVASLCLLTHEIRARLDTGSKSVEEGSQTADTLLHSLKDTYQLPRGEGVSNNEQQQRRKGGKPEPK</sequence>
<proteinExistence type="predicted"/>
<dbReference type="EMBL" id="JABEVY010000275">
    <property type="protein sequence ID" value="KAF5239111.1"/>
    <property type="molecule type" value="Genomic_DNA"/>
</dbReference>